<dbReference type="EMBL" id="LDTD01000064">
    <property type="protein sequence ID" value="KTT69608.1"/>
    <property type="molecule type" value="Genomic_DNA"/>
</dbReference>
<dbReference type="PATRIC" id="fig|33051.3.peg.3141"/>
<organism evidence="2 3">
    <name type="scientific">Sphingomonas sanguinis</name>
    <dbReference type="NCBI Taxonomy" id="33051"/>
    <lineage>
        <taxon>Bacteria</taxon>
        <taxon>Pseudomonadati</taxon>
        <taxon>Pseudomonadota</taxon>
        <taxon>Alphaproteobacteria</taxon>
        <taxon>Sphingomonadales</taxon>
        <taxon>Sphingomonadaceae</taxon>
        <taxon>Sphingomonas</taxon>
    </lineage>
</organism>
<evidence type="ECO:0000313" key="3">
    <source>
        <dbReference type="Proteomes" id="UP000072867"/>
    </source>
</evidence>
<protein>
    <submittedName>
        <fullName evidence="2">Uncharacterized protein</fullName>
    </submittedName>
</protein>
<accession>A0A147HXI5</accession>
<feature type="region of interest" description="Disordered" evidence="1">
    <location>
        <begin position="83"/>
        <end position="102"/>
    </location>
</feature>
<evidence type="ECO:0000256" key="1">
    <source>
        <dbReference type="SAM" id="MobiDB-lite"/>
    </source>
</evidence>
<comment type="caution">
    <text evidence="2">The sequence shown here is derived from an EMBL/GenBank/DDBJ whole genome shotgun (WGS) entry which is preliminary data.</text>
</comment>
<reference evidence="2 3" key="1">
    <citation type="journal article" date="2016" name="Front. Microbiol.">
        <title>Genomic Resource of Rice Seed Associated Bacteria.</title>
        <authorList>
            <person name="Midha S."/>
            <person name="Bansal K."/>
            <person name="Sharma S."/>
            <person name="Kumar N."/>
            <person name="Patil P.P."/>
            <person name="Chaudhry V."/>
            <person name="Patil P.B."/>
        </authorList>
    </citation>
    <scope>NUCLEOTIDE SEQUENCE [LARGE SCALE GENOMIC DNA]</scope>
    <source>
        <strain evidence="2 3">NS319</strain>
    </source>
</reference>
<dbReference type="Proteomes" id="UP000072867">
    <property type="component" value="Unassembled WGS sequence"/>
</dbReference>
<gene>
    <name evidence="2" type="ORF">NS319_09865</name>
</gene>
<proteinExistence type="predicted"/>
<dbReference type="AlphaFoldDB" id="A0A147HXI5"/>
<name>A0A147HXI5_9SPHN</name>
<dbReference type="RefSeq" id="WP_206542357.1">
    <property type="nucleotide sequence ID" value="NZ_LDTD01000064.1"/>
</dbReference>
<sequence>MTARDGCGRDELYDIVWSEPMMHAAKRFGVSGSYLARVCTMLNVPRPPQGYWAKLAFGKAQPPPPLQEARPGDQLTWSRHMHWPTAQASASPPRTPAPPTTTRRVRIPAGTIHPMISGARHHLESGRPVDKHSHLKPHKRLLVHVNASASGLEKALGFANDLFNAFEAKGHRVVMALPDDNLRFLSVDEREAVGQPKDWWSARRLWCPQRPTVVYIGSVAIGLAIVEMSENITVRYIDGEYIPERDYVPPKRGETRCSFTTTEDIPSGRLRLIAYSPYRSVFWTNQWQETGSASLIAKIPALVRAVEDTAPELVTRIEEERVRAEIAHQKWLAEKEARDRAEDKKRIEQSKADSAAQLDKVIEHWTRAMSIRRFFDAVETQLADLPKSDAQTARQRLESGRALLKGQDPIEALLTWRTPGEIYTPRFDGKVDE</sequence>
<evidence type="ECO:0000313" key="2">
    <source>
        <dbReference type="EMBL" id="KTT69608.1"/>
    </source>
</evidence>